<protein>
    <submittedName>
        <fullName evidence="2">PilZ domain-containing protein</fullName>
    </submittedName>
</protein>
<evidence type="ECO:0000313" key="2">
    <source>
        <dbReference type="EMBL" id="SHL46371.1"/>
    </source>
</evidence>
<proteinExistence type="predicted"/>
<dbReference type="InterPro" id="IPR009875">
    <property type="entry name" value="PilZ_domain"/>
</dbReference>
<name>A0A1M7AUL9_9GAMM</name>
<dbReference type="SUPFAM" id="SSF141371">
    <property type="entry name" value="PilZ domain-like"/>
    <property type="match status" value="1"/>
</dbReference>
<keyword evidence="3" id="KW-1185">Reference proteome</keyword>
<dbReference type="RefSeq" id="WP_036986126.1">
    <property type="nucleotide sequence ID" value="NZ_FRBQ01000001.1"/>
</dbReference>
<organism evidence="2 3">
    <name type="scientific">Phytopseudomonas punonensis</name>
    <dbReference type="NCBI Taxonomy" id="1220495"/>
    <lineage>
        <taxon>Bacteria</taxon>
        <taxon>Pseudomonadati</taxon>
        <taxon>Pseudomonadota</taxon>
        <taxon>Gammaproteobacteria</taxon>
        <taxon>Pseudomonadales</taxon>
        <taxon>Pseudomonadaceae</taxon>
        <taxon>Phytopseudomonas</taxon>
    </lineage>
</organism>
<accession>A0A1M7AUL9</accession>
<dbReference type="OrthoDB" id="7063880at2"/>
<dbReference type="Proteomes" id="UP000184305">
    <property type="component" value="Unassembled WGS sequence"/>
</dbReference>
<evidence type="ECO:0000259" key="1">
    <source>
        <dbReference type="Pfam" id="PF07238"/>
    </source>
</evidence>
<gene>
    <name evidence="2" type="ORF">SAMN05216288_1991</name>
</gene>
<reference evidence="3" key="1">
    <citation type="submission" date="2016-11" db="EMBL/GenBank/DDBJ databases">
        <authorList>
            <person name="Varghese N."/>
            <person name="Submissions S."/>
        </authorList>
    </citation>
    <scope>NUCLEOTIDE SEQUENCE [LARGE SCALE GENOMIC DNA]</scope>
    <source>
        <strain evidence="3">CECT 8089</strain>
    </source>
</reference>
<dbReference type="Gene3D" id="2.40.10.220">
    <property type="entry name" value="predicted glycosyltransferase like domains"/>
    <property type="match status" value="1"/>
</dbReference>
<evidence type="ECO:0000313" key="3">
    <source>
        <dbReference type="Proteomes" id="UP000184305"/>
    </source>
</evidence>
<sequence length="88" mass="9824">MSANQRQHPRTPMKCRIKICHPSFGELVAQTRDLSDGGVYVKHDDLAALEPGTRVTGQVQDLPIEAPILEMEVMRVTPEGVGLRFIRD</sequence>
<dbReference type="EMBL" id="FRBQ01000001">
    <property type="protein sequence ID" value="SHL46371.1"/>
    <property type="molecule type" value="Genomic_DNA"/>
</dbReference>
<dbReference type="AlphaFoldDB" id="A0A1M7AUL9"/>
<dbReference type="STRING" id="1220495.SAMN05216288_1991"/>
<dbReference type="GO" id="GO:0035438">
    <property type="term" value="F:cyclic-di-GMP binding"/>
    <property type="evidence" value="ECO:0007669"/>
    <property type="project" value="InterPro"/>
</dbReference>
<feature type="domain" description="PilZ" evidence="1">
    <location>
        <begin position="4"/>
        <end position="86"/>
    </location>
</feature>
<dbReference type="Pfam" id="PF07238">
    <property type="entry name" value="PilZ"/>
    <property type="match status" value="1"/>
</dbReference>